<organism evidence="2 3">
    <name type="scientific">Mycena albidolilacea</name>
    <dbReference type="NCBI Taxonomy" id="1033008"/>
    <lineage>
        <taxon>Eukaryota</taxon>
        <taxon>Fungi</taxon>
        <taxon>Dikarya</taxon>
        <taxon>Basidiomycota</taxon>
        <taxon>Agaricomycotina</taxon>
        <taxon>Agaricomycetes</taxon>
        <taxon>Agaricomycetidae</taxon>
        <taxon>Agaricales</taxon>
        <taxon>Marasmiineae</taxon>
        <taxon>Mycenaceae</taxon>
        <taxon>Mycena</taxon>
    </lineage>
</organism>
<comment type="caution">
    <text evidence="2">The sequence shown here is derived from an EMBL/GenBank/DDBJ whole genome shotgun (WGS) entry which is preliminary data.</text>
</comment>
<feature type="region of interest" description="Disordered" evidence="1">
    <location>
        <begin position="488"/>
        <end position="535"/>
    </location>
</feature>
<keyword evidence="3" id="KW-1185">Reference proteome</keyword>
<sequence length="564" mass="61675">MSAPPAAIFPGDLKNSTLTTARARSYDLCALVKGHLFGSTDSSLTGNPKLALIYEEQKRNDDKKTKKTGKAKNSADRAADDLATRSKPAQVLTGANVTLHSQNVTTDPPPQFQPLYSQINAKGNGDIYIISWPADTEAITSENGSSPLSANPLTEEGDNTEEEEDKETEAANDGEDSTEEDPAINAQMSTQGTVIVKFTNPHDQSYPASETFVHNVAIKNSVSATGGLKHEIGLRTLVPAALLNLSPIKNDRTAKISRPGFTSENSKMTLGRVADLVTGQIPEELNFDRLNTMALMQDNEDFFCSLYYEPSKSSPAAPPLPTSLTGSASDRPLEIAQNRAAATPKQTQGTLTEEFVLLLRISVGVDDALPFRKNKEALDTLHNFRDFDTFFRKFAHFSNKGGYLIPADHIIAAADLKKFSTNEVHKLVSNGLKLEHDVAKYLRCAHLVESDVPGPDAAKDTAEIQALEAEYDDMQYKAFKVLITQEVEEQQDNKPGPSKGVKGKGKAKRARSEDGSEGDEQRKRKENKCDTEADKTTKEIRCLEKRLNNLKAKKGDDMDSDDLD</sequence>
<reference evidence="2" key="1">
    <citation type="submission" date="2023-03" db="EMBL/GenBank/DDBJ databases">
        <title>Massive genome expansion in bonnet fungi (Mycena s.s.) driven by repeated elements and novel gene families across ecological guilds.</title>
        <authorList>
            <consortium name="Lawrence Berkeley National Laboratory"/>
            <person name="Harder C.B."/>
            <person name="Miyauchi S."/>
            <person name="Viragh M."/>
            <person name="Kuo A."/>
            <person name="Thoen E."/>
            <person name="Andreopoulos B."/>
            <person name="Lu D."/>
            <person name="Skrede I."/>
            <person name="Drula E."/>
            <person name="Henrissat B."/>
            <person name="Morin E."/>
            <person name="Kohler A."/>
            <person name="Barry K."/>
            <person name="LaButti K."/>
            <person name="Morin E."/>
            <person name="Salamov A."/>
            <person name="Lipzen A."/>
            <person name="Mereny Z."/>
            <person name="Hegedus B."/>
            <person name="Baldrian P."/>
            <person name="Stursova M."/>
            <person name="Weitz H."/>
            <person name="Taylor A."/>
            <person name="Grigoriev I.V."/>
            <person name="Nagy L.G."/>
            <person name="Martin F."/>
            <person name="Kauserud H."/>
        </authorList>
    </citation>
    <scope>NUCLEOTIDE SEQUENCE</scope>
    <source>
        <strain evidence="2">CBHHK002</strain>
    </source>
</reference>
<feature type="compositionally biased region" description="Polar residues" evidence="1">
    <location>
        <begin position="139"/>
        <end position="152"/>
    </location>
</feature>
<accession>A0AAD7ECZ6</accession>
<name>A0AAD7ECZ6_9AGAR</name>
<evidence type="ECO:0000313" key="2">
    <source>
        <dbReference type="EMBL" id="KAJ7312576.1"/>
    </source>
</evidence>
<feature type="compositionally biased region" description="Basic and acidic residues" evidence="1">
    <location>
        <begin position="73"/>
        <end position="84"/>
    </location>
</feature>
<protein>
    <submittedName>
        <fullName evidence="2">Uncharacterized protein</fullName>
    </submittedName>
</protein>
<dbReference type="AlphaFoldDB" id="A0AAD7ECZ6"/>
<feature type="compositionally biased region" description="Basic and acidic residues" evidence="1">
    <location>
        <begin position="510"/>
        <end position="535"/>
    </location>
</feature>
<dbReference type="EMBL" id="JARIHO010000071">
    <property type="protein sequence ID" value="KAJ7312576.1"/>
    <property type="molecule type" value="Genomic_DNA"/>
</dbReference>
<feature type="compositionally biased region" description="Acidic residues" evidence="1">
    <location>
        <begin position="155"/>
        <end position="182"/>
    </location>
</feature>
<evidence type="ECO:0000313" key="3">
    <source>
        <dbReference type="Proteomes" id="UP001218218"/>
    </source>
</evidence>
<evidence type="ECO:0000256" key="1">
    <source>
        <dbReference type="SAM" id="MobiDB-lite"/>
    </source>
</evidence>
<gene>
    <name evidence="2" type="ORF">DFH08DRAFT_822018</name>
</gene>
<feature type="region of interest" description="Disordered" evidence="1">
    <location>
        <begin position="56"/>
        <end position="87"/>
    </location>
</feature>
<proteinExistence type="predicted"/>
<feature type="region of interest" description="Disordered" evidence="1">
    <location>
        <begin position="139"/>
        <end position="186"/>
    </location>
</feature>
<dbReference type="Proteomes" id="UP001218218">
    <property type="component" value="Unassembled WGS sequence"/>
</dbReference>